<evidence type="ECO:0000313" key="3">
    <source>
        <dbReference type="Proteomes" id="UP001163846"/>
    </source>
</evidence>
<comment type="caution">
    <text evidence="2">The sequence shown here is derived from an EMBL/GenBank/DDBJ whole genome shotgun (WGS) entry which is preliminary data.</text>
</comment>
<sequence length="302" mass="34245">MAIPKVVRRISVVLLLLASVPQSMGVPLLLAGQMATDQHIETRDSGFIVNVYAERHTYASKSGTFDPISSDNTDTIMDDEVNKILFGPLRRSHQVVQFQPSTEQSKGDGTEWDALSESARHASVHTSRIFLGEIHFPNKALKDFVLGSLRNGGGPIFQSLFVEGRVLEREPEFIKPKAIDYHRAANAMIERSKDLPTLCRPLLAKEIPGIENLNRREAKIEREKIEKLKTDLVNLTFKPEVNISGYHPELGLDLEVWAEYNWAIEKYPEYKGWCKKNSRAQKWFWPKYDQSDGNGKEVAVVQ</sequence>
<feature type="signal peptide" evidence="1">
    <location>
        <begin position="1"/>
        <end position="25"/>
    </location>
</feature>
<gene>
    <name evidence="2" type="ORF">F5878DRAFT_398289</name>
</gene>
<evidence type="ECO:0000256" key="1">
    <source>
        <dbReference type="SAM" id="SignalP"/>
    </source>
</evidence>
<proteinExistence type="predicted"/>
<keyword evidence="1" id="KW-0732">Signal</keyword>
<organism evidence="2 3">
    <name type="scientific">Lentinula raphanica</name>
    <dbReference type="NCBI Taxonomy" id="153919"/>
    <lineage>
        <taxon>Eukaryota</taxon>
        <taxon>Fungi</taxon>
        <taxon>Dikarya</taxon>
        <taxon>Basidiomycota</taxon>
        <taxon>Agaricomycotina</taxon>
        <taxon>Agaricomycetes</taxon>
        <taxon>Agaricomycetidae</taxon>
        <taxon>Agaricales</taxon>
        <taxon>Marasmiineae</taxon>
        <taxon>Omphalotaceae</taxon>
        <taxon>Lentinula</taxon>
    </lineage>
</organism>
<evidence type="ECO:0000313" key="2">
    <source>
        <dbReference type="EMBL" id="KAJ3833644.1"/>
    </source>
</evidence>
<accession>A0AA38NZR5</accession>
<keyword evidence="3" id="KW-1185">Reference proteome</keyword>
<name>A0AA38NZR5_9AGAR</name>
<dbReference type="AlphaFoldDB" id="A0AA38NZR5"/>
<dbReference type="Proteomes" id="UP001163846">
    <property type="component" value="Unassembled WGS sequence"/>
</dbReference>
<feature type="chain" id="PRO_5041267964" evidence="1">
    <location>
        <begin position="26"/>
        <end position="302"/>
    </location>
</feature>
<dbReference type="EMBL" id="MU806658">
    <property type="protein sequence ID" value="KAJ3833644.1"/>
    <property type="molecule type" value="Genomic_DNA"/>
</dbReference>
<reference evidence="2" key="1">
    <citation type="submission" date="2022-08" db="EMBL/GenBank/DDBJ databases">
        <authorList>
            <consortium name="DOE Joint Genome Institute"/>
            <person name="Min B."/>
            <person name="Riley R."/>
            <person name="Sierra-Patev S."/>
            <person name="Naranjo-Ortiz M."/>
            <person name="Looney B."/>
            <person name="Konkel Z."/>
            <person name="Slot J.C."/>
            <person name="Sakamoto Y."/>
            <person name="Steenwyk J.L."/>
            <person name="Rokas A."/>
            <person name="Carro J."/>
            <person name="Camarero S."/>
            <person name="Ferreira P."/>
            <person name="Molpeceres G."/>
            <person name="Ruiz-Duenas F.J."/>
            <person name="Serrano A."/>
            <person name="Henrissat B."/>
            <person name="Drula E."/>
            <person name="Hughes K.W."/>
            <person name="Mata J.L."/>
            <person name="Ishikawa N.K."/>
            <person name="Vargas-Isla R."/>
            <person name="Ushijima S."/>
            <person name="Smith C.A."/>
            <person name="Ahrendt S."/>
            <person name="Andreopoulos W."/>
            <person name="He G."/>
            <person name="Labutti K."/>
            <person name="Lipzen A."/>
            <person name="Ng V."/>
            <person name="Sandor L."/>
            <person name="Barry K."/>
            <person name="Martinez A.T."/>
            <person name="Xiao Y."/>
            <person name="Gibbons J.G."/>
            <person name="Terashima K."/>
            <person name="Hibbett D.S."/>
            <person name="Grigoriev I.V."/>
        </authorList>
    </citation>
    <scope>NUCLEOTIDE SEQUENCE</scope>
    <source>
        <strain evidence="2">TFB9207</strain>
    </source>
</reference>
<protein>
    <submittedName>
        <fullName evidence="2">Uncharacterized protein</fullName>
    </submittedName>
</protein>